<feature type="transmembrane region" description="Helical" evidence="1">
    <location>
        <begin position="63"/>
        <end position="82"/>
    </location>
</feature>
<keyword evidence="1" id="KW-0812">Transmembrane</keyword>
<accession>A0A143BFA0</accession>
<keyword evidence="3" id="KW-1185">Reference proteome</keyword>
<protein>
    <recommendedName>
        <fullName evidence="4">NfeD-like C-terminal domain-containing protein</fullName>
    </recommendedName>
</protein>
<dbReference type="eggNOG" id="COG1585">
    <property type="taxonomic scope" value="Bacteria"/>
</dbReference>
<dbReference type="STRING" id="1379270.GEMMAAP_00180"/>
<organism evidence="2 3">
    <name type="scientific">Gemmatimonas phototrophica</name>
    <dbReference type="NCBI Taxonomy" id="1379270"/>
    <lineage>
        <taxon>Bacteria</taxon>
        <taxon>Pseudomonadati</taxon>
        <taxon>Gemmatimonadota</taxon>
        <taxon>Gemmatimonadia</taxon>
        <taxon>Gemmatimonadales</taxon>
        <taxon>Gemmatimonadaceae</taxon>
        <taxon>Gemmatimonas</taxon>
    </lineage>
</organism>
<dbReference type="AlphaFoldDB" id="A0A143BFA0"/>
<reference evidence="2 3" key="1">
    <citation type="journal article" date="2014" name="Proc. Natl. Acad. Sci. U.S.A.">
        <title>Functional type 2 photosynthetic reaction centers found in the rare bacterial phylum Gemmatimonadetes.</title>
        <authorList>
            <person name="Zeng Y."/>
            <person name="Feng F."/>
            <person name="Medova H."/>
            <person name="Dean J."/>
            <person name="Koblizek M."/>
        </authorList>
    </citation>
    <scope>NUCLEOTIDE SEQUENCE [LARGE SCALE GENOMIC DNA]</scope>
    <source>
        <strain evidence="2 3">AP64</strain>
    </source>
</reference>
<gene>
    <name evidence="2" type="ORF">GEMMAAP_00180</name>
</gene>
<evidence type="ECO:0000313" key="3">
    <source>
        <dbReference type="Proteomes" id="UP000076404"/>
    </source>
</evidence>
<reference evidence="2 3" key="2">
    <citation type="journal article" date="2016" name="Environ. Microbiol. Rep.">
        <title>Metagenomic evidence for the presence of phototrophic Gemmatimonadetes bacteria in diverse environments.</title>
        <authorList>
            <person name="Zeng Y."/>
            <person name="Baumbach J."/>
            <person name="Barbosa E.G."/>
            <person name="Azevedo V."/>
            <person name="Zhang C."/>
            <person name="Koblizek M."/>
        </authorList>
    </citation>
    <scope>NUCLEOTIDE SEQUENCE [LARGE SCALE GENOMIC DNA]</scope>
    <source>
        <strain evidence="2 3">AP64</strain>
    </source>
</reference>
<evidence type="ECO:0000313" key="2">
    <source>
        <dbReference type="EMBL" id="AMW03688.1"/>
    </source>
</evidence>
<dbReference type="EMBL" id="CP011454">
    <property type="protein sequence ID" value="AMW03688.1"/>
    <property type="molecule type" value="Genomic_DNA"/>
</dbReference>
<dbReference type="InterPro" id="IPR012340">
    <property type="entry name" value="NA-bd_OB-fold"/>
</dbReference>
<proteinExistence type="predicted"/>
<evidence type="ECO:0008006" key="4">
    <source>
        <dbReference type="Google" id="ProtNLM"/>
    </source>
</evidence>
<sequence>MLGVYAMLHGTERSVAPMGAPHERRSEHNPASEPSALFNLASIAAFGVVFGLTGYLLDRHTGFSWVASLVVALVAGGGAYALQSLLIARWAIPSARADDMDPRYLLQGTLARITHEAQANGTGTLVYELDGHECTLPVRSLDGDALAEGIEVVIDRVDEGVAFAEPWSAVEQRL</sequence>
<evidence type="ECO:0000256" key="1">
    <source>
        <dbReference type="SAM" id="Phobius"/>
    </source>
</evidence>
<dbReference type="Gene3D" id="2.40.50.140">
    <property type="entry name" value="Nucleic acid-binding proteins"/>
    <property type="match status" value="1"/>
</dbReference>
<dbReference type="KEGG" id="gph:GEMMAAP_00180"/>
<dbReference type="Proteomes" id="UP000076404">
    <property type="component" value="Chromosome"/>
</dbReference>
<keyword evidence="1" id="KW-1133">Transmembrane helix</keyword>
<keyword evidence="1" id="KW-0472">Membrane</keyword>
<name>A0A143BFA0_9BACT</name>
<feature type="transmembrane region" description="Helical" evidence="1">
    <location>
        <begin position="36"/>
        <end position="57"/>
    </location>
</feature>